<dbReference type="InterPro" id="IPR036388">
    <property type="entry name" value="WH-like_DNA-bd_sf"/>
</dbReference>
<evidence type="ECO:0000313" key="3">
    <source>
        <dbReference type="Proteomes" id="UP000295680"/>
    </source>
</evidence>
<keyword evidence="3" id="KW-1185">Reference proteome</keyword>
<organism evidence="2 3">
    <name type="scientific">Actinocrispum wychmicini</name>
    <dbReference type="NCBI Taxonomy" id="1213861"/>
    <lineage>
        <taxon>Bacteria</taxon>
        <taxon>Bacillati</taxon>
        <taxon>Actinomycetota</taxon>
        <taxon>Actinomycetes</taxon>
        <taxon>Pseudonocardiales</taxon>
        <taxon>Pseudonocardiaceae</taxon>
        <taxon>Actinocrispum</taxon>
    </lineage>
</organism>
<dbReference type="EMBL" id="SLWS01000001">
    <property type="protein sequence ID" value="TCO65333.1"/>
    <property type="molecule type" value="Genomic_DNA"/>
</dbReference>
<reference evidence="2 3" key="1">
    <citation type="submission" date="2019-03" db="EMBL/GenBank/DDBJ databases">
        <title>Genomic Encyclopedia of Type Strains, Phase IV (KMG-IV): sequencing the most valuable type-strain genomes for metagenomic binning, comparative biology and taxonomic classification.</title>
        <authorList>
            <person name="Goeker M."/>
        </authorList>
    </citation>
    <scope>NUCLEOTIDE SEQUENCE [LARGE SCALE GENOMIC DNA]</scope>
    <source>
        <strain evidence="2 3">DSM 45934</strain>
    </source>
</reference>
<name>A0A4R2JXP7_9PSEU</name>
<evidence type="ECO:0000259" key="1">
    <source>
        <dbReference type="PROSITE" id="PS50995"/>
    </source>
</evidence>
<feature type="domain" description="HTH marR-type" evidence="1">
    <location>
        <begin position="6"/>
        <end position="142"/>
    </location>
</feature>
<dbReference type="Pfam" id="PF12802">
    <property type="entry name" value="MarR_2"/>
    <property type="match status" value="1"/>
</dbReference>
<gene>
    <name evidence="2" type="ORF">EV192_1011125</name>
</gene>
<dbReference type="RefSeq" id="WP_132111685.1">
    <property type="nucleotide sequence ID" value="NZ_SLWS01000001.1"/>
</dbReference>
<dbReference type="PANTHER" id="PTHR33164">
    <property type="entry name" value="TRANSCRIPTIONAL REGULATOR, MARR FAMILY"/>
    <property type="match status" value="1"/>
</dbReference>
<protein>
    <submittedName>
        <fullName evidence="2">DNA-binding MarR family transcriptional regulator</fullName>
    </submittedName>
</protein>
<dbReference type="GO" id="GO:0003677">
    <property type="term" value="F:DNA binding"/>
    <property type="evidence" value="ECO:0007669"/>
    <property type="project" value="UniProtKB-KW"/>
</dbReference>
<dbReference type="OrthoDB" id="8129006at2"/>
<dbReference type="PANTHER" id="PTHR33164:SF106">
    <property type="entry name" value="TRANSCRIPTIONAL REGULATORY PROTEIN"/>
    <property type="match status" value="1"/>
</dbReference>
<keyword evidence="2" id="KW-0238">DNA-binding</keyword>
<accession>A0A4R2JXP7</accession>
<sequence length="155" mass="16872">MSREILDELRAELGTASRVYQVSVDALDEAVAGHLGVNRTDLRCLDVLMQLGTATPGVLGARLGLTTGSVTAMLDRLAKLGYLTRAPDPGDRRKVLISATDEVKAKAWQLYGPIAEEGARDANVYTEAELRLLISFLRGAAEFQDRHRARIQALP</sequence>
<dbReference type="SMART" id="SM00347">
    <property type="entry name" value="HTH_MARR"/>
    <property type="match status" value="1"/>
</dbReference>
<dbReference type="InterPro" id="IPR000835">
    <property type="entry name" value="HTH_MarR-typ"/>
</dbReference>
<dbReference type="PROSITE" id="PS50995">
    <property type="entry name" value="HTH_MARR_2"/>
    <property type="match status" value="1"/>
</dbReference>
<proteinExistence type="predicted"/>
<comment type="caution">
    <text evidence="2">The sequence shown here is derived from an EMBL/GenBank/DDBJ whole genome shotgun (WGS) entry which is preliminary data.</text>
</comment>
<dbReference type="GO" id="GO:0006950">
    <property type="term" value="P:response to stress"/>
    <property type="evidence" value="ECO:0007669"/>
    <property type="project" value="TreeGrafter"/>
</dbReference>
<dbReference type="AlphaFoldDB" id="A0A4R2JXP7"/>
<dbReference type="Proteomes" id="UP000295680">
    <property type="component" value="Unassembled WGS sequence"/>
</dbReference>
<dbReference type="GO" id="GO:0003700">
    <property type="term" value="F:DNA-binding transcription factor activity"/>
    <property type="evidence" value="ECO:0007669"/>
    <property type="project" value="InterPro"/>
</dbReference>
<dbReference type="SUPFAM" id="SSF46785">
    <property type="entry name" value="Winged helix' DNA-binding domain"/>
    <property type="match status" value="1"/>
</dbReference>
<dbReference type="InterPro" id="IPR036390">
    <property type="entry name" value="WH_DNA-bd_sf"/>
</dbReference>
<dbReference type="Gene3D" id="1.10.10.10">
    <property type="entry name" value="Winged helix-like DNA-binding domain superfamily/Winged helix DNA-binding domain"/>
    <property type="match status" value="1"/>
</dbReference>
<dbReference type="InterPro" id="IPR039422">
    <property type="entry name" value="MarR/SlyA-like"/>
</dbReference>
<evidence type="ECO:0000313" key="2">
    <source>
        <dbReference type="EMBL" id="TCO65333.1"/>
    </source>
</evidence>